<evidence type="ECO:0008006" key="3">
    <source>
        <dbReference type="Google" id="ProtNLM"/>
    </source>
</evidence>
<dbReference type="AlphaFoldDB" id="A0A4R2PXV6"/>
<comment type="caution">
    <text evidence="1">The sequence shown here is derived from an EMBL/GenBank/DDBJ whole genome shotgun (WGS) entry which is preliminary data.</text>
</comment>
<evidence type="ECO:0000313" key="1">
    <source>
        <dbReference type="EMBL" id="TCP40859.1"/>
    </source>
</evidence>
<sequence length="89" mass="9543">MTNTENNPIPTVLPSPLPPMLSPDLAALYLSQRHGIPISPKTLAKKRSTGGGPAFRRFGARRTVYPVEALDAWAAEALGPVQRHTNDAA</sequence>
<protein>
    <recommendedName>
        <fullName evidence="3">Helix-turn-helix protein</fullName>
    </recommendedName>
</protein>
<gene>
    <name evidence="1" type="ORF">EV662_10673</name>
</gene>
<reference evidence="1 2" key="1">
    <citation type="submission" date="2019-03" db="EMBL/GenBank/DDBJ databases">
        <title>Genomic Encyclopedia of Type Strains, Phase IV (KMG-IV): sequencing the most valuable type-strain genomes for metagenomic binning, comparative biology and taxonomic classification.</title>
        <authorList>
            <person name="Goeker M."/>
        </authorList>
    </citation>
    <scope>NUCLEOTIDE SEQUENCE [LARGE SCALE GENOMIC DNA]</scope>
    <source>
        <strain evidence="1 2">DSM 18063</strain>
    </source>
</reference>
<dbReference type="EMBL" id="SLXP01000006">
    <property type="protein sequence ID" value="TCP40859.1"/>
    <property type="molecule type" value="Genomic_DNA"/>
</dbReference>
<dbReference type="Proteomes" id="UP000294835">
    <property type="component" value="Unassembled WGS sequence"/>
</dbReference>
<keyword evidence="2" id="KW-1185">Reference proteome</keyword>
<name>A0A4R2PXV6_9RHOB</name>
<organism evidence="1 2">
    <name type="scientific">Rhodovulum marinum</name>
    <dbReference type="NCBI Taxonomy" id="320662"/>
    <lineage>
        <taxon>Bacteria</taxon>
        <taxon>Pseudomonadati</taxon>
        <taxon>Pseudomonadota</taxon>
        <taxon>Alphaproteobacteria</taxon>
        <taxon>Rhodobacterales</taxon>
        <taxon>Paracoccaceae</taxon>
        <taxon>Rhodovulum</taxon>
    </lineage>
</organism>
<proteinExistence type="predicted"/>
<evidence type="ECO:0000313" key="2">
    <source>
        <dbReference type="Proteomes" id="UP000294835"/>
    </source>
</evidence>
<accession>A0A4R2PXV6</accession>
<dbReference type="RefSeq" id="WP_207903612.1">
    <property type="nucleotide sequence ID" value="NZ_SLXP01000006.1"/>
</dbReference>